<proteinExistence type="predicted"/>
<dbReference type="Proteomes" id="UP000031036">
    <property type="component" value="Unassembled WGS sequence"/>
</dbReference>
<evidence type="ECO:0000313" key="1">
    <source>
        <dbReference type="EMBL" id="KHN88790.1"/>
    </source>
</evidence>
<gene>
    <name evidence="1" type="ORF">Tcan_12576</name>
</gene>
<name>A0A0B2W6B7_TOXCA</name>
<reference evidence="1 2" key="1">
    <citation type="submission" date="2014-11" db="EMBL/GenBank/DDBJ databases">
        <title>Genetic blueprint of the zoonotic pathogen Toxocara canis.</title>
        <authorList>
            <person name="Zhu X.-Q."/>
            <person name="Korhonen P.K."/>
            <person name="Cai H."/>
            <person name="Young N.D."/>
            <person name="Nejsum P."/>
            <person name="von Samson-Himmelstjerna G."/>
            <person name="Boag P.R."/>
            <person name="Tan P."/>
            <person name="Li Q."/>
            <person name="Min J."/>
            <person name="Yang Y."/>
            <person name="Wang X."/>
            <person name="Fang X."/>
            <person name="Hall R.S."/>
            <person name="Hofmann A."/>
            <person name="Sternberg P.W."/>
            <person name="Jex A.R."/>
            <person name="Gasser R.B."/>
        </authorList>
    </citation>
    <scope>NUCLEOTIDE SEQUENCE [LARGE SCALE GENOMIC DNA]</scope>
    <source>
        <strain evidence="1">PN_DK_2014</strain>
    </source>
</reference>
<protein>
    <submittedName>
        <fullName evidence="1">Uncharacterized protein</fullName>
    </submittedName>
</protein>
<evidence type="ECO:0000313" key="2">
    <source>
        <dbReference type="Proteomes" id="UP000031036"/>
    </source>
</evidence>
<keyword evidence="2" id="KW-1185">Reference proteome</keyword>
<dbReference type="AlphaFoldDB" id="A0A0B2W6B7"/>
<dbReference type="EMBL" id="JPKZ01000185">
    <property type="protein sequence ID" value="KHN88790.1"/>
    <property type="molecule type" value="Genomic_DNA"/>
</dbReference>
<sequence length="122" mass="13924">MMPTEISGADVANGLLEHVAAKLHEDQGLYQLQFYYLSMLLSPAGGKLAELYRRLQVRAMTRRPLMDELKSWYLAIKRSCQPGPGSGRLNDAEVCDMMNLHFVDSRGWSANPDVERRNRERL</sequence>
<accession>A0A0B2W6B7</accession>
<organism evidence="1 2">
    <name type="scientific">Toxocara canis</name>
    <name type="common">Canine roundworm</name>
    <dbReference type="NCBI Taxonomy" id="6265"/>
    <lineage>
        <taxon>Eukaryota</taxon>
        <taxon>Metazoa</taxon>
        <taxon>Ecdysozoa</taxon>
        <taxon>Nematoda</taxon>
        <taxon>Chromadorea</taxon>
        <taxon>Rhabditida</taxon>
        <taxon>Spirurina</taxon>
        <taxon>Ascaridomorpha</taxon>
        <taxon>Ascaridoidea</taxon>
        <taxon>Toxocaridae</taxon>
        <taxon>Toxocara</taxon>
    </lineage>
</organism>
<comment type="caution">
    <text evidence="1">The sequence shown here is derived from an EMBL/GenBank/DDBJ whole genome shotgun (WGS) entry which is preliminary data.</text>
</comment>